<reference evidence="2 3" key="1">
    <citation type="submission" date="2016-10" db="EMBL/GenBank/DDBJ databases">
        <authorList>
            <person name="de Groot N.N."/>
        </authorList>
    </citation>
    <scope>NUCLEOTIDE SEQUENCE [LARGE SCALE GENOMIC DNA]</scope>
    <source>
        <strain evidence="2 3">DSM 28286</strain>
    </source>
</reference>
<dbReference type="SMART" id="SM00748">
    <property type="entry name" value="HEPN"/>
    <property type="match status" value="1"/>
</dbReference>
<dbReference type="EMBL" id="FOXQ01000006">
    <property type="protein sequence ID" value="SFQ17966.1"/>
    <property type="molecule type" value="Genomic_DNA"/>
</dbReference>
<gene>
    <name evidence="2" type="ORF">SAMN05444277_106124</name>
</gene>
<dbReference type="Gene3D" id="1.20.120.330">
    <property type="entry name" value="Nucleotidyltransferases domain 2"/>
    <property type="match status" value="1"/>
</dbReference>
<dbReference type="PROSITE" id="PS50910">
    <property type="entry name" value="HEPN"/>
    <property type="match status" value="1"/>
</dbReference>
<evidence type="ECO:0000313" key="2">
    <source>
        <dbReference type="EMBL" id="SFQ17966.1"/>
    </source>
</evidence>
<proteinExistence type="predicted"/>
<feature type="domain" description="HEPN" evidence="1">
    <location>
        <begin position="212"/>
        <end position="332"/>
    </location>
</feature>
<dbReference type="RefSeq" id="WP_090658437.1">
    <property type="nucleotide sequence ID" value="NZ_FOXQ01000006.1"/>
</dbReference>
<dbReference type="OrthoDB" id="1321649at2"/>
<sequence length="353" mass="40793">MQTAYTLSEEVSNRFLQLFEYQHPAEFKENLRRMFIDFLEDQLRTGLPFYLDDFFYPFNTLLDILDKAGKEIDAFKHEEGQPLPATAKEQVIGFIKASINPEKIYLLAEYNDEQGKEYFDLLVVIPETTQTAFSHYEQVISMASIDNAVINVSLHKSASLQQQLEAGHIFYSLACTSQNLVYDDGKTAFPALKPGMLKTKAATASHEFEVAHQRAENFLEGASDYYRRHEEAMATFMLQQAVELDIRGLVKALSGNCPKTHCFAELKKPLRRYVPELWYLLSEDEAEENRLLRILEKAYLEARYSEHFNISDNDFTLITEATKKLHERTGEIFRRKIAMLNAETNRENKEAHC</sequence>
<accession>A0A1I5WEX7</accession>
<dbReference type="STRING" id="1465490.SAMN05444277_106124"/>
<organism evidence="2 3">
    <name type="scientific">Parafilimonas terrae</name>
    <dbReference type="NCBI Taxonomy" id="1465490"/>
    <lineage>
        <taxon>Bacteria</taxon>
        <taxon>Pseudomonadati</taxon>
        <taxon>Bacteroidota</taxon>
        <taxon>Chitinophagia</taxon>
        <taxon>Chitinophagales</taxon>
        <taxon>Chitinophagaceae</taxon>
        <taxon>Parafilimonas</taxon>
    </lineage>
</organism>
<protein>
    <submittedName>
        <fullName evidence="2">HEPN domain-containing protein</fullName>
    </submittedName>
</protein>
<dbReference type="Pfam" id="PF05168">
    <property type="entry name" value="HEPN"/>
    <property type="match status" value="1"/>
</dbReference>
<dbReference type="AlphaFoldDB" id="A0A1I5WEX7"/>
<dbReference type="Proteomes" id="UP000199031">
    <property type="component" value="Unassembled WGS sequence"/>
</dbReference>
<evidence type="ECO:0000259" key="1">
    <source>
        <dbReference type="PROSITE" id="PS50910"/>
    </source>
</evidence>
<evidence type="ECO:0000313" key="3">
    <source>
        <dbReference type="Proteomes" id="UP000199031"/>
    </source>
</evidence>
<name>A0A1I5WEX7_9BACT</name>
<dbReference type="InterPro" id="IPR007842">
    <property type="entry name" value="HEPN_dom"/>
</dbReference>
<keyword evidence="3" id="KW-1185">Reference proteome</keyword>
<dbReference type="SUPFAM" id="SSF81593">
    <property type="entry name" value="Nucleotidyltransferase substrate binding subunit/domain"/>
    <property type="match status" value="1"/>
</dbReference>